<sequence length="630" mass="70553">MSGYTSNTPIRLEPLNPLLVYLPDYGVLICKECKFAIQPKAIPSHLLRHRVYREKRQDLLSLVADLTLLDPAQVSIPSPHGRPIPYLPIAGGYRCLVQRCGHLCVSYKRMSQHLHQQHQTIHLRDVDGQMQRVFLQTFFRGNQISYFQVSHGDLSERPRSSQQNLDHQFLEPQTTNVATLTRATSHENTMTLPQDDLLTNSHIQDLMYMHRYVTSTASSLTRGTEPVTFWAQEIPLQAKTHTFLMHGILGAAAFHSAMLASSHNESAFHHGAGLRHQSTGLATFRKLIDSPSRQTSTALTAFARLLGIQFCEEALLEAKVSVSRHDENNDSSLAKILEFLSMLNGGCDLLLGLQPLLPPDSALRLSGEDLHGLASLEIPPDALLDSTPYIVNDVFAWIVSHTRDSSPDSNRFSISSLEDVRNLVLLCRDISKLSRRKPASIGWIASIIPRHSSLANHIPLILSAVTSLCRSTNHFSYNISSESQLTPCPILLCYPHIPADIYSELASLPTRLVGRISEPNEPDLRAFDHAMAALVSSFARSYATDATCARWNGVESWPRMLPDHFLGMAKANHPLALLLMVHWCALLFRQEPSYWFLQGQSRRMLDIIFNNLDGDLLSFARDCFASLTKH</sequence>
<organism evidence="1 2">
    <name type="scientific">Exophiala mesophila</name>
    <name type="common">Black yeast-like fungus</name>
    <dbReference type="NCBI Taxonomy" id="212818"/>
    <lineage>
        <taxon>Eukaryota</taxon>
        <taxon>Fungi</taxon>
        <taxon>Dikarya</taxon>
        <taxon>Ascomycota</taxon>
        <taxon>Pezizomycotina</taxon>
        <taxon>Eurotiomycetes</taxon>
        <taxon>Chaetothyriomycetidae</taxon>
        <taxon>Chaetothyriales</taxon>
        <taxon>Herpotrichiellaceae</taxon>
        <taxon>Exophiala</taxon>
    </lineage>
</organism>
<accession>A0A438MRK9</accession>
<dbReference type="PANTHER" id="PTHR47657:SF7">
    <property type="entry name" value="STEROL REGULATORY ELEMENT-BINDING PROTEIN ECM22"/>
    <property type="match status" value="1"/>
</dbReference>
<dbReference type="EMBL" id="NAJM01000064">
    <property type="protein sequence ID" value="RVX66295.1"/>
    <property type="molecule type" value="Genomic_DNA"/>
</dbReference>
<dbReference type="GO" id="GO:0000981">
    <property type="term" value="F:DNA-binding transcription factor activity, RNA polymerase II-specific"/>
    <property type="evidence" value="ECO:0007669"/>
    <property type="project" value="TreeGrafter"/>
</dbReference>
<reference evidence="1 2" key="1">
    <citation type="submission" date="2017-03" db="EMBL/GenBank/DDBJ databases">
        <title>Genomes of endolithic fungi from Antarctica.</title>
        <authorList>
            <person name="Coleine C."/>
            <person name="Masonjones S."/>
            <person name="Stajich J.E."/>
        </authorList>
    </citation>
    <scope>NUCLEOTIDE SEQUENCE [LARGE SCALE GENOMIC DNA]</scope>
    <source>
        <strain evidence="1 2">CCFEE 6314</strain>
    </source>
</reference>
<protein>
    <recommendedName>
        <fullName evidence="3">C2H2-type domain-containing protein</fullName>
    </recommendedName>
</protein>
<dbReference type="OrthoDB" id="416217at2759"/>
<dbReference type="PANTHER" id="PTHR47657">
    <property type="entry name" value="STEROL REGULATORY ELEMENT-BINDING PROTEIN ECM22"/>
    <property type="match status" value="1"/>
</dbReference>
<evidence type="ECO:0008006" key="3">
    <source>
        <dbReference type="Google" id="ProtNLM"/>
    </source>
</evidence>
<gene>
    <name evidence="1" type="ORF">B0A52_09726</name>
</gene>
<dbReference type="Pfam" id="PF12013">
    <property type="entry name" value="OrsD"/>
    <property type="match status" value="1"/>
</dbReference>
<dbReference type="InterPro" id="IPR052400">
    <property type="entry name" value="Zn2-C6_fungal_TF"/>
</dbReference>
<dbReference type="Proteomes" id="UP000288859">
    <property type="component" value="Unassembled WGS sequence"/>
</dbReference>
<evidence type="ECO:0000313" key="1">
    <source>
        <dbReference type="EMBL" id="RVX66295.1"/>
    </source>
</evidence>
<proteinExistence type="predicted"/>
<name>A0A438MRK9_EXOME</name>
<dbReference type="InterPro" id="IPR022698">
    <property type="entry name" value="OrsD"/>
</dbReference>
<evidence type="ECO:0000313" key="2">
    <source>
        <dbReference type="Proteomes" id="UP000288859"/>
    </source>
</evidence>
<comment type="caution">
    <text evidence="1">The sequence shown here is derived from an EMBL/GenBank/DDBJ whole genome shotgun (WGS) entry which is preliminary data.</text>
</comment>
<dbReference type="AlphaFoldDB" id="A0A438MRK9"/>